<sequence>MNSRPRLKHFQSFLESESLQQLLSLLNIQNVTEYDPTKTFDYPLGENVVDKTIRNRNKITYEQHNLFNWINCKLVSRFNKSLKWNFALIDNTLDLVKYNKGDFIETHQGFIYHDCKEFFEYTFIICLQACNAGGETIFYSEDVSENPIVLGVGDVIVFKKNTPYENKEIIDGRKIILTGNLLCFPKSLNKEDQVDFVVVKISDKVFTIPVNEMKQNYSDCTYYKFYTFEKKQNPNHTIFIYNEDGIGLTEFVKIYDIIMDLNHGDSRLSNALDYVNVRWSDEKKYRHELHEFINDAEKEIHVVSLDKYYKMLKIFDDSNNNQSFADVLPFQLITLEPSAIVSDSLNDHGSDRIFQSLIIWMGVYNNIFATCDQCLSNLCHSDEASDEDSVQNANDTIPDEKVVDDRMTREDYDAYANKFLPNNTRNQIKLIRDRLHKLSKNLVMIPFCVDELMSSIWGSAFVGKKEDIYQEIRLYIWKYYSLDSIDDVLDQEDINNDLKLQNFIVDIINSGEGTGDQQSPLHGKLKKESSELKQDNENIESRLNKKLLDRLDINQVIQKIMKIDTISRSESNFVKERFDANTDFGSYNIVYKLGFIKIAQDAI</sequence>
<dbReference type="EMBL" id="MK072401">
    <property type="protein sequence ID" value="AYV84192.1"/>
    <property type="molecule type" value="Genomic_DNA"/>
</dbReference>
<protein>
    <submittedName>
        <fullName evidence="1">Prolyl 4-hydroxylase alpha subunit</fullName>
    </submittedName>
</protein>
<accession>A0A3G5AAP2</accession>
<reference evidence="1" key="1">
    <citation type="submission" date="2018-10" db="EMBL/GenBank/DDBJ databases">
        <title>Hidden diversity of soil giant viruses.</title>
        <authorList>
            <person name="Schulz F."/>
            <person name="Alteio L."/>
            <person name="Goudeau D."/>
            <person name="Ryan E.M."/>
            <person name="Malmstrom R.R."/>
            <person name="Blanchard J."/>
            <person name="Woyke T."/>
        </authorList>
    </citation>
    <scope>NUCLEOTIDE SEQUENCE</scope>
    <source>
        <strain evidence="1">HYV1</strain>
    </source>
</reference>
<gene>
    <name evidence="1" type="ORF">Hyperionvirus19_16</name>
</gene>
<name>A0A3G5AAP2_9VIRU</name>
<proteinExistence type="predicted"/>
<evidence type="ECO:0000313" key="1">
    <source>
        <dbReference type="EMBL" id="AYV84192.1"/>
    </source>
</evidence>
<organism evidence="1">
    <name type="scientific">Hyperionvirus sp</name>
    <dbReference type="NCBI Taxonomy" id="2487770"/>
    <lineage>
        <taxon>Viruses</taxon>
        <taxon>Varidnaviria</taxon>
        <taxon>Bamfordvirae</taxon>
        <taxon>Nucleocytoviricota</taxon>
        <taxon>Megaviricetes</taxon>
        <taxon>Imitervirales</taxon>
        <taxon>Mimiviridae</taxon>
        <taxon>Klosneuvirinae</taxon>
    </lineage>
</organism>
<dbReference type="Pfam" id="PF03336">
    <property type="entry name" value="Pox_C4_C10"/>
    <property type="match status" value="1"/>
</dbReference>
<dbReference type="Gene3D" id="2.60.120.620">
    <property type="entry name" value="q2cbj1_9rhob like domain"/>
    <property type="match status" value="1"/>
</dbReference>
<dbReference type="InterPro" id="IPR005004">
    <property type="entry name" value="Poxvirus_C4/C10"/>
</dbReference>